<sequence length="176" mass="20342">MAMIPYGIITQGLYGGLISGISTMTFGMCKVIKSIYSHKNPDVDNFIKKLDIEYRINLISTILKKYNKIKTIDIKEHICDKSVIFTVVDDRSLTESTKYRTAADPLQVSLMYLSSVICDIHNDLTLINQQIEYHQSKWFNSWREMNIKKYLDSLETDSHILANRFDDFMKISALAQ</sequence>
<name>A0A6C0C652_9ZZZZ</name>
<dbReference type="EMBL" id="MN739352">
    <property type="protein sequence ID" value="QHS99900.1"/>
    <property type="molecule type" value="Genomic_DNA"/>
</dbReference>
<protein>
    <submittedName>
        <fullName evidence="1">Uncharacterized protein</fullName>
    </submittedName>
</protein>
<proteinExistence type="predicted"/>
<reference evidence="1" key="1">
    <citation type="journal article" date="2020" name="Nature">
        <title>Giant virus diversity and host interactions through global metagenomics.</title>
        <authorList>
            <person name="Schulz F."/>
            <person name="Roux S."/>
            <person name="Paez-Espino D."/>
            <person name="Jungbluth S."/>
            <person name="Walsh D.A."/>
            <person name="Denef V.J."/>
            <person name="McMahon K.D."/>
            <person name="Konstantinidis K.T."/>
            <person name="Eloe-Fadrosh E.A."/>
            <person name="Kyrpides N.C."/>
            <person name="Woyke T."/>
        </authorList>
    </citation>
    <scope>NUCLEOTIDE SEQUENCE</scope>
    <source>
        <strain evidence="1">GVMAG-M-3300020192-26</strain>
    </source>
</reference>
<organism evidence="1">
    <name type="scientific">viral metagenome</name>
    <dbReference type="NCBI Taxonomy" id="1070528"/>
    <lineage>
        <taxon>unclassified sequences</taxon>
        <taxon>metagenomes</taxon>
        <taxon>organismal metagenomes</taxon>
    </lineage>
</organism>
<accession>A0A6C0C652</accession>
<evidence type="ECO:0000313" key="1">
    <source>
        <dbReference type="EMBL" id="QHS99900.1"/>
    </source>
</evidence>
<dbReference type="AlphaFoldDB" id="A0A6C0C652"/>